<dbReference type="SUPFAM" id="SSF53756">
    <property type="entry name" value="UDP-Glycosyltransferase/glycogen phosphorylase"/>
    <property type="match status" value="1"/>
</dbReference>
<feature type="domain" description="Glycosyltransferase subfamily 4-like N-terminal" evidence="3">
    <location>
        <begin position="12"/>
        <end position="174"/>
    </location>
</feature>
<protein>
    <submittedName>
        <fullName evidence="4">Glycosyltransferase involved in cell wall bisynthesis</fullName>
    </submittedName>
</protein>
<name>A0A1M6TEU8_PSETH</name>
<dbReference type="AlphaFoldDB" id="A0A1M6TEU8"/>
<evidence type="ECO:0000259" key="3">
    <source>
        <dbReference type="Pfam" id="PF13439"/>
    </source>
</evidence>
<evidence type="ECO:0000256" key="1">
    <source>
        <dbReference type="ARBA" id="ARBA00022676"/>
    </source>
</evidence>
<dbReference type="OrthoDB" id="3632147at2"/>
<proteinExistence type="predicted"/>
<dbReference type="Pfam" id="PF13692">
    <property type="entry name" value="Glyco_trans_1_4"/>
    <property type="match status" value="1"/>
</dbReference>
<dbReference type="RefSeq" id="WP_073457130.1">
    <property type="nucleotide sequence ID" value="NZ_FRAP01000008.1"/>
</dbReference>
<dbReference type="GO" id="GO:0016758">
    <property type="term" value="F:hexosyltransferase activity"/>
    <property type="evidence" value="ECO:0007669"/>
    <property type="project" value="TreeGrafter"/>
</dbReference>
<reference evidence="4 5" key="1">
    <citation type="submission" date="2016-11" db="EMBL/GenBank/DDBJ databases">
        <authorList>
            <person name="Jaros S."/>
            <person name="Januszkiewicz K."/>
            <person name="Wedrychowicz H."/>
        </authorList>
    </citation>
    <scope>NUCLEOTIDE SEQUENCE [LARGE SCALE GENOMIC DNA]</scope>
    <source>
        <strain evidence="4 5">DSM 43832</strain>
    </source>
</reference>
<dbReference type="PANTHER" id="PTHR45947:SF3">
    <property type="entry name" value="SULFOQUINOVOSYL TRANSFERASE SQD2"/>
    <property type="match status" value="1"/>
</dbReference>
<dbReference type="InterPro" id="IPR050194">
    <property type="entry name" value="Glycosyltransferase_grp1"/>
</dbReference>
<dbReference type="Proteomes" id="UP000184363">
    <property type="component" value="Unassembled WGS sequence"/>
</dbReference>
<dbReference type="Gene3D" id="3.40.50.2000">
    <property type="entry name" value="Glycogen Phosphorylase B"/>
    <property type="match status" value="2"/>
</dbReference>
<gene>
    <name evidence="4" type="ORF">SAMN05443637_1082</name>
</gene>
<dbReference type="STRING" id="1848.SAMN05443637_1082"/>
<keyword evidence="2 4" id="KW-0808">Transferase</keyword>
<keyword evidence="5" id="KW-1185">Reference proteome</keyword>
<sequence length="389" mass="41038">MRILQIIDSFSYGGAERLLATLNSVAPDAGLDMTVTSLAPASQRRNASLPVLEAAGLEPAYADVDKLLDPQGIPKLVRVIKASGCEVVHAHLGYSATLVPIAARIAGVPCVSTLHHLPRRRDALSDKVKSWLCIQSAERGHALIFVSDAARRAAGQIYRPHPSWRTLHNGVDLTSFNPVDGPPAPLPADIDVPPGAPVVSIVAAVREPKGHEYAVAAWPKVRAQVPDAVLLIVGDGPHLPALRAKAEGVPGIVFTGAREDVPAILRGSTLALLPSLTEALPTSLIEAAATGLAVVATTVGGTPETVEHGRTGILVEPRDSDAIATAVTDLLIDSARRAQYGAAGRKLAEDRFDLRRWAGRLADVYAEALGENDRRRTAIRPGAIAKPEE</sequence>
<evidence type="ECO:0000313" key="4">
    <source>
        <dbReference type="EMBL" id="SHK55527.1"/>
    </source>
</evidence>
<organism evidence="4 5">
    <name type="scientific">Pseudonocardia thermophila</name>
    <dbReference type="NCBI Taxonomy" id="1848"/>
    <lineage>
        <taxon>Bacteria</taxon>
        <taxon>Bacillati</taxon>
        <taxon>Actinomycetota</taxon>
        <taxon>Actinomycetes</taxon>
        <taxon>Pseudonocardiales</taxon>
        <taxon>Pseudonocardiaceae</taxon>
        <taxon>Pseudonocardia</taxon>
    </lineage>
</organism>
<dbReference type="CDD" id="cd03801">
    <property type="entry name" value="GT4_PimA-like"/>
    <property type="match status" value="1"/>
</dbReference>
<dbReference type="PANTHER" id="PTHR45947">
    <property type="entry name" value="SULFOQUINOVOSYL TRANSFERASE SQD2"/>
    <property type="match status" value="1"/>
</dbReference>
<dbReference type="EMBL" id="FRAP01000008">
    <property type="protein sequence ID" value="SHK55527.1"/>
    <property type="molecule type" value="Genomic_DNA"/>
</dbReference>
<dbReference type="Pfam" id="PF13439">
    <property type="entry name" value="Glyco_transf_4"/>
    <property type="match status" value="1"/>
</dbReference>
<evidence type="ECO:0000256" key="2">
    <source>
        <dbReference type="ARBA" id="ARBA00022679"/>
    </source>
</evidence>
<dbReference type="GO" id="GO:1901137">
    <property type="term" value="P:carbohydrate derivative biosynthetic process"/>
    <property type="evidence" value="ECO:0007669"/>
    <property type="project" value="UniProtKB-ARBA"/>
</dbReference>
<evidence type="ECO:0000313" key="5">
    <source>
        <dbReference type="Proteomes" id="UP000184363"/>
    </source>
</evidence>
<keyword evidence="1" id="KW-0328">Glycosyltransferase</keyword>
<dbReference type="InterPro" id="IPR028098">
    <property type="entry name" value="Glyco_trans_4-like_N"/>
</dbReference>
<accession>A0A1M6TEU8</accession>